<dbReference type="Proteomes" id="UP000006772">
    <property type="component" value="Unassembled WGS sequence"/>
</dbReference>
<dbReference type="AlphaFoldDB" id="A0AAI9N5I8"/>
<organism evidence="1 2">
    <name type="scientific">Herbaspirillum frisingense GSF30</name>
    <dbReference type="NCBI Taxonomy" id="864073"/>
    <lineage>
        <taxon>Bacteria</taxon>
        <taxon>Pseudomonadati</taxon>
        <taxon>Pseudomonadota</taxon>
        <taxon>Betaproteobacteria</taxon>
        <taxon>Burkholderiales</taxon>
        <taxon>Oxalobacteraceae</taxon>
        <taxon>Herbaspirillum</taxon>
    </lineage>
</organism>
<evidence type="ECO:0000313" key="1">
    <source>
        <dbReference type="EMBL" id="EOA06429.1"/>
    </source>
</evidence>
<evidence type="ECO:0000313" key="2">
    <source>
        <dbReference type="Proteomes" id="UP000006772"/>
    </source>
</evidence>
<gene>
    <name evidence="1" type="ORF">HFRIS_001679</name>
</gene>
<accession>A0AAI9N5I8</accession>
<dbReference type="EMBL" id="AEEC02000002">
    <property type="protein sequence ID" value="EOA06429.1"/>
    <property type="molecule type" value="Genomic_DNA"/>
</dbReference>
<evidence type="ECO:0008006" key="3">
    <source>
        <dbReference type="Google" id="ProtNLM"/>
    </source>
</evidence>
<comment type="caution">
    <text evidence="1">The sequence shown here is derived from an EMBL/GenBank/DDBJ whole genome shotgun (WGS) entry which is preliminary data.</text>
</comment>
<sequence>MRILSGRFDELAEQLKHLESTQTKRYSEYSGNYRHIEQDLMLNWSVKVRNLLSKACGKDSEHYVSFCLAEEPQSYEDNVDRLNRMKAVFLAAQEDFNGGFLNSVHNLIQAELADDELDQARVLIDAGYIAAAAVVAGVVLETTLRTLSIRRGIPIGSIDKMNADLAKAGQYNTLVQKRVTALAAVRNSAAHGKSQEYSVEDVAAFITEVERFVEVQLS</sequence>
<name>A0AAI9N5I8_9BURK</name>
<protein>
    <recommendedName>
        <fullName evidence="3">DUF4145 domain-containing protein</fullName>
    </recommendedName>
</protein>
<reference evidence="1 2" key="1">
    <citation type="journal article" date="2013" name="Front. Microbiol.">
        <title>The genome of the endophytic bacterium H. frisingense GSF30(T) identifies diverse strategies in the Herbaspirillum genus to interact with plants.</title>
        <authorList>
            <person name="Straub D."/>
            <person name="Rothballer M."/>
            <person name="Hartmann A."/>
            <person name="Ludewig U."/>
        </authorList>
    </citation>
    <scope>NUCLEOTIDE SEQUENCE [LARGE SCALE GENOMIC DNA]</scope>
    <source>
        <strain evidence="1 2">GSF30</strain>
    </source>
</reference>
<proteinExistence type="predicted"/>
<dbReference type="RefSeq" id="WP_006461477.1">
    <property type="nucleotide sequence ID" value="NZ_AEEC02000002.1"/>
</dbReference>